<reference evidence="2" key="1">
    <citation type="submission" date="2024-03" db="EMBL/GenBank/DDBJ databases">
        <authorList>
            <consortium name="ELIXIR-Norway"/>
            <consortium name="Elixir Norway"/>
        </authorList>
    </citation>
    <scope>NUCLEOTIDE SEQUENCE</scope>
</reference>
<feature type="compositionally biased region" description="Polar residues" evidence="1">
    <location>
        <begin position="63"/>
        <end position="79"/>
    </location>
</feature>
<organism evidence="2 3">
    <name type="scientific">Sphagnum jensenii</name>
    <dbReference type="NCBI Taxonomy" id="128206"/>
    <lineage>
        <taxon>Eukaryota</taxon>
        <taxon>Viridiplantae</taxon>
        <taxon>Streptophyta</taxon>
        <taxon>Embryophyta</taxon>
        <taxon>Bryophyta</taxon>
        <taxon>Sphagnophytina</taxon>
        <taxon>Sphagnopsida</taxon>
        <taxon>Sphagnales</taxon>
        <taxon>Sphagnaceae</taxon>
        <taxon>Sphagnum</taxon>
    </lineage>
</organism>
<feature type="region of interest" description="Disordered" evidence="1">
    <location>
        <begin position="31"/>
        <end position="91"/>
    </location>
</feature>
<dbReference type="EMBL" id="OZ023715">
    <property type="protein sequence ID" value="CAK9864291.1"/>
    <property type="molecule type" value="Genomic_DNA"/>
</dbReference>
<keyword evidence="3" id="KW-1185">Reference proteome</keyword>
<proteinExistence type="predicted"/>
<feature type="compositionally biased region" description="Polar residues" evidence="1">
    <location>
        <begin position="33"/>
        <end position="42"/>
    </location>
</feature>
<name>A0ABP1AP48_9BRYO</name>
<gene>
    <name evidence="2" type="ORF">CSSPJE1EN2_LOCUS7286</name>
</gene>
<protein>
    <submittedName>
        <fullName evidence="2">Uncharacterized protein</fullName>
    </submittedName>
</protein>
<evidence type="ECO:0000313" key="3">
    <source>
        <dbReference type="Proteomes" id="UP001497522"/>
    </source>
</evidence>
<evidence type="ECO:0000313" key="2">
    <source>
        <dbReference type="EMBL" id="CAK9864291.1"/>
    </source>
</evidence>
<evidence type="ECO:0000256" key="1">
    <source>
        <dbReference type="SAM" id="MobiDB-lite"/>
    </source>
</evidence>
<dbReference type="Proteomes" id="UP001497522">
    <property type="component" value="Chromosome 14"/>
</dbReference>
<feature type="compositionally biased region" description="Basic residues" evidence="1">
    <location>
        <begin position="52"/>
        <end position="62"/>
    </location>
</feature>
<sequence>MRVGGSDELLGGSFYFAAVQLSRQLDHPDQVTMEASSATHDTGVTPEELKKTHSCKWVRRGSKSTSVSPAPASGVSQIQGKEKERRPSAAPIPLSTVPLVVNYFPSAVMLSRS</sequence>
<accession>A0ABP1AP48</accession>